<dbReference type="AlphaFoldDB" id="A0A8B8B6A0"/>
<feature type="compositionally biased region" description="Polar residues" evidence="1">
    <location>
        <begin position="237"/>
        <end position="274"/>
    </location>
</feature>
<evidence type="ECO:0000313" key="2">
    <source>
        <dbReference type="Proteomes" id="UP000694844"/>
    </source>
</evidence>
<feature type="compositionally biased region" description="Polar residues" evidence="1">
    <location>
        <begin position="199"/>
        <end position="221"/>
    </location>
</feature>
<accession>A0A8B8B6A0</accession>
<evidence type="ECO:0000313" key="3">
    <source>
        <dbReference type="RefSeq" id="XP_022298234.1"/>
    </source>
</evidence>
<organism evidence="2 3">
    <name type="scientific">Crassostrea virginica</name>
    <name type="common">Eastern oyster</name>
    <dbReference type="NCBI Taxonomy" id="6565"/>
    <lineage>
        <taxon>Eukaryota</taxon>
        <taxon>Metazoa</taxon>
        <taxon>Spiralia</taxon>
        <taxon>Lophotrochozoa</taxon>
        <taxon>Mollusca</taxon>
        <taxon>Bivalvia</taxon>
        <taxon>Autobranchia</taxon>
        <taxon>Pteriomorphia</taxon>
        <taxon>Ostreida</taxon>
        <taxon>Ostreoidea</taxon>
        <taxon>Ostreidae</taxon>
        <taxon>Crassostrea</taxon>
    </lineage>
</organism>
<feature type="region of interest" description="Disordered" evidence="1">
    <location>
        <begin position="237"/>
        <end position="340"/>
    </location>
</feature>
<keyword evidence="2" id="KW-1185">Reference proteome</keyword>
<dbReference type="Proteomes" id="UP000694844">
    <property type="component" value="Chromosome 8"/>
</dbReference>
<evidence type="ECO:0000256" key="1">
    <source>
        <dbReference type="SAM" id="MobiDB-lite"/>
    </source>
</evidence>
<feature type="compositionally biased region" description="Polar residues" evidence="1">
    <location>
        <begin position="90"/>
        <end position="102"/>
    </location>
</feature>
<sequence>MAAALAGLNSFLSNEQIKQFITSTVLPHHRLLTSQQSNFATNAKQHRQSTIREEESNRQPVVHVPGETKYSPLGSQKLGTVGDYQETRGENSNGNGLNSQESPSDREDSLPGETTSGVIPKQPAMLEAARANYTDTRPLMANTTPANRMSRNGVSDNHVIANGVSANSASGSGATAIRMHGNGVPANGVSPNDAPASKISASDVSASQQYHHNTVSHTPSLSVIPRTVTDVLRKDATGQNGEQTSVDNSSAQDFSLTLSNPSQTESNVQDSTVGQPDCKKNENENNKAEKCRQTPKKRGKDHKSPCTVGKRRKVVSKSAGADNQLCQASQENTDSHKERLSDEDFEESIKEFFEALKLQNDAPLEGPRTLLRPLVDPENIIPCEDFYIDLSLFL</sequence>
<reference evidence="3" key="1">
    <citation type="submission" date="2025-08" db="UniProtKB">
        <authorList>
            <consortium name="RefSeq"/>
        </authorList>
    </citation>
    <scope>IDENTIFICATION</scope>
    <source>
        <tissue evidence="3">Whole sample</tissue>
    </source>
</reference>
<dbReference type="GeneID" id="111107352"/>
<dbReference type="KEGG" id="cvn:111107352"/>
<dbReference type="RefSeq" id="XP_022298234.1">
    <property type="nucleotide sequence ID" value="XM_022442526.1"/>
</dbReference>
<feature type="compositionally biased region" description="Basic and acidic residues" evidence="1">
    <location>
        <begin position="277"/>
        <end position="292"/>
    </location>
</feature>
<feature type="region of interest" description="Disordered" evidence="1">
    <location>
        <begin position="185"/>
        <end position="222"/>
    </location>
</feature>
<name>A0A8B8B6A0_CRAVI</name>
<feature type="region of interest" description="Disordered" evidence="1">
    <location>
        <begin position="36"/>
        <end position="119"/>
    </location>
</feature>
<protein>
    <submittedName>
        <fullName evidence="3">Uncharacterized protein LOC111107352</fullName>
    </submittedName>
</protein>
<proteinExistence type="predicted"/>
<gene>
    <name evidence="3" type="primary">LOC111107352</name>
</gene>